<keyword evidence="2" id="KW-1185">Reference proteome</keyword>
<reference evidence="1 2" key="1">
    <citation type="submission" date="2023-07" db="EMBL/GenBank/DDBJ databases">
        <title>Genomic Encyclopedia of Type Strains, Phase IV (KMG-IV): sequencing the most valuable type-strain genomes for metagenomic binning, comparative biology and taxonomic classification.</title>
        <authorList>
            <person name="Goeker M."/>
        </authorList>
    </citation>
    <scope>NUCLEOTIDE SEQUENCE [LARGE SCALE GENOMIC DNA]</scope>
    <source>
        <strain evidence="1 2">DSM 1400</strain>
    </source>
</reference>
<dbReference type="Proteomes" id="UP001224418">
    <property type="component" value="Unassembled WGS sequence"/>
</dbReference>
<accession>A0ABU0JQ09</accession>
<name>A0ABU0JQ09_HATLI</name>
<gene>
    <name evidence="1" type="ORF">QOZ93_000919</name>
</gene>
<dbReference type="EMBL" id="JAUSWN010000006">
    <property type="protein sequence ID" value="MDQ0479179.1"/>
    <property type="molecule type" value="Genomic_DNA"/>
</dbReference>
<proteinExistence type="predicted"/>
<evidence type="ECO:0000313" key="1">
    <source>
        <dbReference type="EMBL" id="MDQ0479179.1"/>
    </source>
</evidence>
<organism evidence="1 2">
    <name type="scientific">Hathewaya limosa</name>
    <name type="common">Clostridium limosum</name>
    <dbReference type="NCBI Taxonomy" id="1536"/>
    <lineage>
        <taxon>Bacteria</taxon>
        <taxon>Bacillati</taxon>
        <taxon>Bacillota</taxon>
        <taxon>Clostridia</taxon>
        <taxon>Eubacteriales</taxon>
        <taxon>Clostridiaceae</taxon>
        <taxon>Hathewaya</taxon>
    </lineage>
</organism>
<sequence>MKYKILNYLMENDLEDLEQIKISEKDTLVIKLNYYFDGLEKEGAEAYADEECVEGKDSYEYYEDYVIPYLSDIAVDNVDDIVRDIAEELDLEYQLLSFDIDLEDYDMNSFVVAFYERDKEFELEDYITEII</sequence>
<protein>
    <recommendedName>
        <fullName evidence="3">DUF2004 domain-containing protein</fullName>
    </recommendedName>
</protein>
<dbReference type="RefSeq" id="WP_307355281.1">
    <property type="nucleotide sequence ID" value="NZ_BAAACJ010000012.1"/>
</dbReference>
<comment type="caution">
    <text evidence="1">The sequence shown here is derived from an EMBL/GenBank/DDBJ whole genome shotgun (WGS) entry which is preliminary data.</text>
</comment>
<evidence type="ECO:0000313" key="2">
    <source>
        <dbReference type="Proteomes" id="UP001224418"/>
    </source>
</evidence>
<evidence type="ECO:0008006" key="3">
    <source>
        <dbReference type="Google" id="ProtNLM"/>
    </source>
</evidence>